<dbReference type="RefSeq" id="WP_136972110.1">
    <property type="nucleotide sequence ID" value="NZ_JARZHI010000050.1"/>
</dbReference>
<feature type="region of interest" description="Disordered" evidence="1">
    <location>
        <begin position="101"/>
        <end position="121"/>
    </location>
</feature>
<organism evidence="2 3">
    <name type="scientific">Polyangium sorediatum</name>
    <dbReference type="NCBI Taxonomy" id="889274"/>
    <lineage>
        <taxon>Bacteria</taxon>
        <taxon>Pseudomonadati</taxon>
        <taxon>Myxococcota</taxon>
        <taxon>Polyangia</taxon>
        <taxon>Polyangiales</taxon>
        <taxon>Polyangiaceae</taxon>
        <taxon>Polyangium</taxon>
    </lineage>
</organism>
<gene>
    <name evidence="2" type="ORF">QHF89_36075</name>
</gene>
<name>A0ABT6P2Z4_9BACT</name>
<comment type="caution">
    <text evidence="2">The sequence shown here is derived from an EMBL/GenBank/DDBJ whole genome shotgun (WGS) entry which is preliminary data.</text>
</comment>
<evidence type="ECO:0000313" key="2">
    <source>
        <dbReference type="EMBL" id="MDI1434977.1"/>
    </source>
</evidence>
<accession>A0ABT6P2Z4</accession>
<sequence>MPRKKTQKDEMVVPASSEPVELSTAFALASDGKLYFAFESAPPPDRPLFVGYSLHADEAMKLGAAGLLGWAMLHKLALGSDGCVYVMVVYTGAPKRHVRACNATPSPARRPHDRRRALPAR</sequence>
<reference evidence="2 3" key="1">
    <citation type="submission" date="2023-04" db="EMBL/GenBank/DDBJ databases">
        <title>The genome sequence of Polyangium sorediatum DSM14670.</title>
        <authorList>
            <person name="Zhang X."/>
        </authorList>
    </citation>
    <scope>NUCLEOTIDE SEQUENCE [LARGE SCALE GENOMIC DNA]</scope>
    <source>
        <strain evidence="2 3">DSM 14670</strain>
    </source>
</reference>
<evidence type="ECO:0000256" key="1">
    <source>
        <dbReference type="SAM" id="MobiDB-lite"/>
    </source>
</evidence>
<proteinExistence type="predicted"/>
<dbReference type="Proteomes" id="UP001160301">
    <property type="component" value="Unassembled WGS sequence"/>
</dbReference>
<dbReference type="EMBL" id="JARZHI010000050">
    <property type="protein sequence ID" value="MDI1434977.1"/>
    <property type="molecule type" value="Genomic_DNA"/>
</dbReference>
<protein>
    <submittedName>
        <fullName evidence="2">Uncharacterized protein</fullName>
    </submittedName>
</protein>
<keyword evidence="3" id="KW-1185">Reference proteome</keyword>
<feature type="compositionally biased region" description="Basic residues" evidence="1">
    <location>
        <begin position="109"/>
        <end position="121"/>
    </location>
</feature>
<evidence type="ECO:0000313" key="3">
    <source>
        <dbReference type="Proteomes" id="UP001160301"/>
    </source>
</evidence>